<dbReference type="GO" id="GO:0016705">
    <property type="term" value="F:oxidoreductase activity, acting on paired donors, with incorporation or reduction of molecular oxygen"/>
    <property type="evidence" value="ECO:0007669"/>
    <property type="project" value="InterPro"/>
</dbReference>
<dbReference type="CDD" id="cd11065">
    <property type="entry name" value="CYP64-like"/>
    <property type="match status" value="1"/>
</dbReference>
<dbReference type="GO" id="GO:0020037">
    <property type="term" value="F:heme binding"/>
    <property type="evidence" value="ECO:0007669"/>
    <property type="project" value="InterPro"/>
</dbReference>
<dbReference type="InterPro" id="IPR017972">
    <property type="entry name" value="Cyt_P450_CS"/>
</dbReference>
<protein>
    <submittedName>
        <fullName evidence="11">Cytochrome P450</fullName>
    </submittedName>
</protein>
<dbReference type="PRINTS" id="PR00463">
    <property type="entry name" value="EP450I"/>
</dbReference>
<keyword evidence="6 10" id="KW-0560">Oxidoreductase</keyword>
<evidence type="ECO:0000256" key="7">
    <source>
        <dbReference type="ARBA" id="ARBA00023004"/>
    </source>
</evidence>
<keyword evidence="8 10" id="KW-0503">Monooxygenase</keyword>
<evidence type="ECO:0000256" key="4">
    <source>
        <dbReference type="ARBA" id="ARBA00022617"/>
    </source>
</evidence>
<dbReference type="InterPro" id="IPR050364">
    <property type="entry name" value="Cytochrome_P450_fung"/>
</dbReference>
<evidence type="ECO:0000256" key="6">
    <source>
        <dbReference type="ARBA" id="ARBA00023002"/>
    </source>
</evidence>
<keyword evidence="12" id="KW-1185">Reference proteome</keyword>
<evidence type="ECO:0000313" key="12">
    <source>
        <dbReference type="Proteomes" id="UP001218218"/>
    </source>
</evidence>
<keyword evidence="7 9" id="KW-0408">Iron</keyword>
<proteinExistence type="inferred from homology"/>
<evidence type="ECO:0000313" key="11">
    <source>
        <dbReference type="EMBL" id="KAJ7352081.1"/>
    </source>
</evidence>
<organism evidence="11 12">
    <name type="scientific">Mycena albidolilacea</name>
    <dbReference type="NCBI Taxonomy" id="1033008"/>
    <lineage>
        <taxon>Eukaryota</taxon>
        <taxon>Fungi</taxon>
        <taxon>Dikarya</taxon>
        <taxon>Basidiomycota</taxon>
        <taxon>Agaricomycotina</taxon>
        <taxon>Agaricomycetes</taxon>
        <taxon>Agaricomycetidae</taxon>
        <taxon>Agaricales</taxon>
        <taxon>Marasmiineae</taxon>
        <taxon>Mycenaceae</taxon>
        <taxon>Mycena</taxon>
    </lineage>
</organism>
<sequence length="509" mass="56406">MFTPTATDGLITAAALSLCYHLYTKKNSTLPLPPGPKGWPLIGNVFDMPKSHAWKTFARWGDIYGRIMSITLMGQPFVIVNDPAIAAEILDKRGTLYADRPILEMANMSGWDRALSSARYGPQFKEYRKLIGRVIGTRGSMVKFYPVLDYQANMFLKRVLENPSAFDEATRKTAGAMVLHLTYGYKIKERGNDPLVDLADKALGEFSEITRPGAFLVDVLPILKYIPSWFPGARFKRLAKMYTKSCDDLAEVPLAYVKKQMATGQQTESYASNLLLDRDISEDRLYEIKWSAASFYGAGADTTVSVVTAYFLAAAKYPEMQIKAQAEIDAVVGLNRLPTFEDRDSLPYIEAICKELYRWLPIVPLAVPHRAMADDVYKGYFIPEGALVIANVWKFLHDPEVYADPFDFNPDRFLGPNPAPHPTDVGVFGFGRRVCPGTHLADVSVWINVAKAVAGLTVTPAVDAHGKEMELVADTTDGIITRPVPFKCTVTPRSAQIMPLVLDATSDAP</sequence>
<dbReference type="GO" id="GO:0004497">
    <property type="term" value="F:monooxygenase activity"/>
    <property type="evidence" value="ECO:0007669"/>
    <property type="project" value="UniProtKB-KW"/>
</dbReference>
<dbReference type="AlphaFoldDB" id="A0AAD7EVU5"/>
<evidence type="ECO:0000256" key="1">
    <source>
        <dbReference type="ARBA" id="ARBA00001971"/>
    </source>
</evidence>
<dbReference type="Pfam" id="PF00067">
    <property type="entry name" value="p450"/>
    <property type="match status" value="1"/>
</dbReference>
<dbReference type="GO" id="GO:0005506">
    <property type="term" value="F:iron ion binding"/>
    <property type="evidence" value="ECO:0007669"/>
    <property type="project" value="InterPro"/>
</dbReference>
<accession>A0AAD7EVU5</accession>
<evidence type="ECO:0000256" key="8">
    <source>
        <dbReference type="ARBA" id="ARBA00023033"/>
    </source>
</evidence>
<comment type="cofactor">
    <cofactor evidence="1 9">
        <name>heme</name>
        <dbReference type="ChEBI" id="CHEBI:30413"/>
    </cofactor>
</comment>
<comment type="pathway">
    <text evidence="2">Secondary metabolite biosynthesis.</text>
</comment>
<comment type="similarity">
    <text evidence="3 10">Belongs to the cytochrome P450 family.</text>
</comment>
<name>A0AAD7EVU5_9AGAR</name>
<dbReference type="PANTHER" id="PTHR46300:SF7">
    <property type="entry name" value="P450, PUTATIVE (EUROFUNG)-RELATED"/>
    <property type="match status" value="1"/>
</dbReference>
<evidence type="ECO:0000256" key="9">
    <source>
        <dbReference type="PIRSR" id="PIRSR602401-1"/>
    </source>
</evidence>
<evidence type="ECO:0000256" key="3">
    <source>
        <dbReference type="ARBA" id="ARBA00010617"/>
    </source>
</evidence>
<dbReference type="InterPro" id="IPR036396">
    <property type="entry name" value="Cyt_P450_sf"/>
</dbReference>
<reference evidence="11" key="1">
    <citation type="submission" date="2023-03" db="EMBL/GenBank/DDBJ databases">
        <title>Massive genome expansion in bonnet fungi (Mycena s.s.) driven by repeated elements and novel gene families across ecological guilds.</title>
        <authorList>
            <consortium name="Lawrence Berkeley National Laboratory"/>
            <person name="Harder C.B."/>
            <person name="Miyauchi S."/>
            <person name="Viragh M."/>
            <person name="Kuo A."/>
            <person name="Thoen E."/>
            <person name="Andreopoulos B."/>
            <person name="Lu D."/>
            <person name="Skrede I."/>
            <person name="Drula E."/>
            <person name="Henrissat B."/>
            <person name="Morin E."/>
            <person name="Kohler A."/>
            <person name="Barry K."/>
            <person name="LaButti K."/>
            <person name="Morin E."/>
            <person name="Salamov A."/>
            <person name="Lipzen A."/>
            <person name="Mereny Z."/>
            <person name="Hegedus B."/>
            <person name="Baldrian P."/>
            <person name="Stursova M."/>
            <person name="Weitz H."/>
            <person name="Taylor A."/>
            <person name="Grigoriev I.V."/>
            <person name="Nagy L.G."/>
            <person name="Martin F."/>
            <person name="Kauserud H."/>
        </authorList>
    </citation>
    <scope>NUCLEOTIDE SEQUENCE</scope>
    <source>
        <strain evidence="11">CBHHK002</strain>
    </source>
</reference>
<evidence type="ECO:0000256" key="10">
    <source>
        <dbReference type="RuleBase" id="RU000461"/>
    </source>
</evidence>
<gene>
    <name evidence="11" type="ORF">DFH08DRAFT_857897</name>
</gene>
<comment type="caution">
    <text evidence="11">The sequence shown here is derived from an EMBL/GenBank/DDBJ whole genome shotgun (WGS) entry which is preliminary data.</text>
</comment>
<dbReference type="InterPro" id="IPR002401">
    <property type="entry name" value="Cyt_P450_E_grp-I"/>
</dbReference>
<dbReference type="EMBL" id="JARIHO010000012">
    <property type="protein sequence ID" value="KAJ7352081.1"/>
    <property type="molecule type" value="Genomic_DNA"/>
</dbReference>
<dbReference type="Proteomes" id="UP001218218">
    <property type="component" value="Unassembled WGS sequence"/>
</dbReference>
<keyword evidence="4 9" id="KW-0349">Heme</keyword>
<dbReference type="Gene3D" id="1.10.630.10">
    <property type="entry name" value="Cytochrome P450"/>
    <property type="match status" value="1"/>
</dbReference>
<dbReference type="SUPFAM" id="SSF48264">
    <property type="entry name" value="Cytochrome P450"/>
    <property type="match status" value="1"/>
</dbReference>
<dbReference type="PANTHER" id="PTHR46300">
    <property type="entry name" value="P450, PUTATIVE (EUROFUNG)-RELATED-RELATED"/>
    <property type="match status" value="1"/>
</dbReference>
<evidence type="ECO:0000256" key="2">
    <source>
        <dbReference type="ARBA" id="ARBA00005179"/>
    </source>
</evidence>
<dbReference type="InterPro" id="IPR001128">
    <property type="entry name" value="Cyt_P450"/>
</dbReference>
<feature type="binding site" description="axial binding residue" evidence="9">
    <location>
        <position position="435"/>
    </location>
    <ligand>
        <name>heme</name>
        <dbReference type="ChEBI" id="CHEBI:30413"/>
    </ligand>
    <ligandPart>
        <name>Fe</name>
        <dbReference type="ChEBI" id="CHEBI:18248"/>
    </ligandPart>
</feature>
<evidence type="ECO:0000256" key="5">
    <source>
        <dbReference type="ARBA" id="ARBA00022723"/>
    </source>
</evidence>
<dbReference type="PROSITE" id="PS00086">
    <property type="entry name" value="CYTOCHROME_P450"/>
    <property type="match status" value="1"/>
</dbReference>
<keyword evidence="5 9" id="KW-0479">Metal-binding</keyword>